<comment type="caution">
    <text evidence="3">The sequence shown here is derived from an EMBL/GenBank/DDBJ whole genome shotgun (WGS) entry which is preliminary data.</text>
</comment>
<evidence type="ECO:0008006" key="5">
    <source>
        <dbReference type="Google" id="ProtNLM"/>
    </source>
</evidence>
<gene>
    <name evidence="3" type="ORF">AAFH96_06450</name>
</gene>
<sequence length="97" mass="9650">MLRQGPPAFLFALAVARTLGATPAQASVGLAVAQLLLAIPGVAAGIPTGIGLLAFVSTGEVQYLPGSWLLAVAALTAISAMVATRRPVADTLQSAPT</sequence>
<proteinExistence type="predicted"/>
<feature type="chain" id="PRO_5047341061" description="MFS transporter" evidence="2">
    <location>
        <begin position="27"/>
        <end position="97"/>
    </location>
</feature>
<feature type="signal peptide" evidence="2">
    <location>
        <begin position="1"/>
        <end position="26"/>
    </location>
</feature>
<protein>
    <recommendedName>
        <fullName evidence="5">MFS transporter</fullName>
    </recommendedName>
</protein>
<accession>A0ABV5CPL6</accession>
<reference evidence="3 4" key="1">
    <citation type="submission" date="2024-04" db="EMBL/GenBank/DDBJ databases">
        <title>Polymorphospora sp. isolated from Baiyangdian Lake in Xiong'an New Area.</title>
        <authorList>
            <person name="Zhang X."/>
            <person name="Liu J."/>
        </authorList>
    </citation>
    <scope>NUCLEOTIDE SEQUENCE [LARGE SCALE GENOMIC DNA]</scope>
    <source>
        <strain evidence="3 4">2-325</strain>
    </source>
</reference>
<keyword evidence="2" id="KW-0732">Signal</keyword>
<dbReference type="RefSeq" id="WP_375733452.1">
    <property type="nucleotide sequence ID" value="NZ_JBCGDC010000012.1"/>
</dbReference>
<feature type="transmembrane region" description="Helical" evidence="1">
    <location>
        <begin position="63"/>
        <end position="83"/>
    </location>
</feature>
<evidence type="ECO:0000313" key="4">
    <source>
        <dbReference type="Proteomes" id="UP001582793"/>
    </source>
</evidence>
<keyword evidence="1" id="KW-0812">Transmembrane</keyword>
<keyword evidence="4" id="KW-1185">Reference proteome</keyword>
<dbReference type="Proteomes" id="UP001582793">
    <property type="component" value="Unassembled WGS sequence"/>
</dbReference>
<name>A0ABV5CPL6_9ACTN</name>
<keyword evidence="1" id="KW-0472">Membrane</keyword>
<evidence type="ECO:0000256" key="2">
    <source>
        <dbReference type="SAM" id="SignalP"/>
    </source>
</evidence>
<organism evidence="3 4">
    <name type="scientific">Polymorphospora lycopeni</name>
    <dbReference type="NCBI Taxonomy" id="3140240"/>
    <lineage>
        <taxon>Bacteria</taxon>
        <taxon>Bacillati</taxon>
        <taxon>Actinomycetota</taxon>
        <taxon>Actinomycetes</taxon>
        <taxon>Micromonosporales</taxon>
        <taxon>Micromonosporaceae</taxon>
        <taxon>Polymorphospora</taxon>
    </lineage>
</organism>
<evidence type="ECO:0000256" key="1">
    <source>
        <dbReference type="SAM" id="Phobius"/>
    </source>
</evidence>
<dbReference type="EMBL" id="JBCGDC010000012">
    <property type="protein sequence ID" value="MFB6392748.1"/>
    <property type="molecule type" value="Genomic_DNA"/>
</dbReference>
<feature type="transmembrane region" description="Helical" evidence="1">
    <location>
        <begin position="36"/>
        <end position="56"/>
    </location>
</feature>
<evidence type="ECO:0000313" key="3">
    <source>
        <dbReference type="EMBL" id="MFB6392748.1"/>
    </source>
</evidence>
<keyword evidence="1" id="KW-1133">Transmembrane helix</keyword>